<dbReference type="PIRSF" id="PIRSF006156">
    <property type="entry name" value="YafQ"/>
    <property type="match status" value="1"/>
</dbReference>
<dbReference type="SUPFAM" id="SSF143011">
    <property type="entry name" value="RelE-like"/>
    <property type="match status" value="1"/>
</dbReference>
<dbReference type="InterPro" id="IPR004386">
    <property type="entry name" value="Toxin_YafQ-like"/>
</dbReference>
<name>W0PH78_ADVMD</name>
<dbReference type="eggNOG" id="COG3041">
    <property type="taxonomic scope" value="Bacteria"/>
</dbReference>
<comment type="similarity">
    <text evidence="2">Belongs to the RelE toxin family. YafQ subfamily.</text>
</comment>
<proteinExistence type="inferred from homology"/>
<keyword evidence="1" id="KW-1277">Toxin-antitoxin system</keyword>
<dbReference type="Proteomes" id="UP000019095">
    <property type="component" value="Plasmid 24p"/>
</dbReference>
<dbReference type="AlphaFoldDB" id="W0PH78"/>
<gene>
    <name evidence="4" type="ORF">MIM_24p00210</name>
</gene>
<dbReference type="OrthoDB" id="7030467at2"/>
<dbReference type="PANTHER" id="PTHR40588">
    <property type="entry name" value="MRNA INTERFERASE TOXIN YAFQ"/>
    <property type="match status" value="1"/>
</dbReference>
<evidence type="ECO:0000256" key="1">
    <source>
        <dbReference type="ARBA" id="ARBA00022649"/>
    </source>
</evidence>
<accession>W0PH78</accession>
<dbReference type="Gene3D" id="3.30.2310.20">
    <property type="entry name" value="RelE-like"/>
    <property type="match status" value="1"/>
</dbReference>
<dbReference type="InterPro" id="IPR007712">
    <property type="entry name" value="RelE/ParE_toxin"/>
</dbReference>
<dbReference type="RefSeq" id="WP_025374873.1">
    <property type="nucleotide sequence ID" value="NZ_CP003916.1"/>
</dbReference>
<evidence type="ECO:0000313" key="5">
    <source>
        <dbReference type="Proteomes" id="UP000019095"/>
    </source>
</evidence>
<sequence>MLTPVRSGQFKRDVKRAEKRGKDLDKLRTLLLLLIEGKPLPEKYRDHPLKGQWSGYRDAHIEPDWLLIYRVAGEELQLNRTGTHSDLFEE</sequence>
<dbReference type="NCBIfam" id="TIGR00053">
    <property type="entry name" value="YafQ family addiction module toxin"/>
    <property type="match status" value="1"/>
</dbReference>
<dbReference type="EMBL" id="CP003916">
    <property type="protein sequence ID" value="AHG66184.1"/>
    <property type="molecule type" value="Genomic_DNA"/>
</dbReference>
<dbReference type="PANTHER" id="PTHR40588:SF1">
    <property type="entry name" value="MRNA INTERFERASE TOXIN YAFQ"/>
    <property type="match status" value="1"/>
</dbReference>
<protein>
    <submittedName>
        <fullName evidence="4">Putative addiction module toxin, RelE/StbE family</fullName>
    </submittedName>
</protein>
<reference evidence="4 5" key="1">
    <citation type="journal article" date="2014" name="Microbiology">
        <title>Unravelling the complete genome sequence of Advenella mimigardefordensis strain DPN7T and novel insights in the catabolism of the xenobiotic polythioester precursor 3,3'-dithiodipropionate.</title>
        <authorList>
            <person name="Wubbeler J.H."/>
            <person name="Hiessl S."/>
            <person name="Schuldes J."/>
            <person name="Thurmer A."/>
            <person name="Daniel R."/>
            <person name="Steinbuchel A."/>
        </authorList>
    </citation>
    <scope>NUCLEOTIDE SEQUENCE [LARGE SCALE GENOMIC DNA]</scope>
    <source>
        <strain evidence="5">DSM 17166 / LMG 22922 / DPN7</strain>
        <plasmid evidence="4 5">24p</plasmid>
    </source>
</reference>
<evidence type="ECO:0000256" key="2">
    <source>
        <dbReference type="ARBA" id="ARBA00061366"/>
    </source>
</evidence>
<dbReference type="HOGENOM" id="CLU_161929_4_1_4"/>
<organism evidence="4 5">
    <name type="scientific">Advenella mimigardefordensis (strain DSM 17166 / LMG 22922 / DPN7)</name>
    <dbReference type="NCBI Taxonomy" id="1247726"/>
    <lineage>
        <taxon>Bacteria</taxon>
        <taxon>Pseudomonadati</taxon>
        <taxon>Pseudomonadota</taxon>
        <taxon>Betaproteobacteria</taxon>
        <taxon>Burkholderiales</taxon>
        <taxon>Alcaligenaceae</taxon>
    </lineage>
</organism>
<dbReference type="Pfam" id="PF15738">
    <property type="entry name" value="YafQ_toxin"/>
    <property type="match status" value="1"/>
</dbReference>
<dbReference type="InterPro" id="IPR035093">
    <property type="entry name" value="RelE/ParE_toxin_dom_sf"/>
</dbReference>
<feature type="active site" description="Proton donor" evidence="3">
    <location>
        <position position="84"/>
    </location>
</feature>
<evidence type="ECO:0000313" key="4">
    <source>
        <dbReference type="EMBL" id="AHG66184.1"/>
    </source>
</evidence>
<dbReference type="FunFam" id="3.30.2310.20:FF:000003">
    <property type="entry name" value="Type II toxin-antitoxin system YafQ family toxin"/>
    <property type="match status" value="1"/>
</dbReference>
<dbReference type="PATRIC" id="fig|1247726.3.peg.4563"/>
<evidence type="ECO:0000256" key="3">
    <source>
        <dbReference type="PIRSR" id="PIRSR006156-1"/>
    </source>
</evidence>
<geneLocation type="plasmid" evidence="4 5">
    <name>24p</name>
</geneLocation>
<keyword evidence="5" id="KW-1185">Reference proteome</keyword>
<dbReference type="GO" id="GO:0004521">
    <property type="term" value="F:RNA endonuclease activity"/>
    <property type="evidence" value="ECO:0007669"/>
    <property type="project" value="TreeGrafter"/>
</dbReference>
<dbReference type="GO" id="GO:0006415">
    <property type="term" value="P:translational termination"/>
    <property type="evidence" value="ECO:0007669"/>
    <property type="project" value="TreeGrafter"/>
</dbReference>
<dbReference type="GO" id="GO:0006402">
    <property type="term" value="P:mRNA catabolic process"/>
    <property type="evidence" value="ECO:0007669"/>
    <property type="project" value="TreeGrafter"/>
</dbReference>
<dbReference type="NCBIfam" id="TIGR02385">
    <property type="entry name" value="RelE_StbE"/>
    <property type="match status" value="1"/>
</dbReference>
<keyword evidence="4" id="KW-0614">Plasmid</keyword>
<dbReference type="KEGG" id="amim:MIM_24p00210"/>